<dbReference type="Gene3D" id="3.30.2010.10">
    <property type="entry name" value="Metalloproteases ('zincins'), catalytic domain"/>
    <property type="match status" value="1"/>
</dbReference>
<keyword evidence="3" id="KW-1185">Reference proteome</keyword>
<evidence type="ECO:0000259" key="1">
    <source>
        <dbReference type="Pfam" id="PF01863"/>
    </source>
</evidence>
<dbReference type="CDD" id="cd07344">
    <property type="entry name" value="M48_yhfN_like"/>
    <property type="match status" value="1"/>
</dbReference>
<dbReference type="PANTHER" id="PTHR30399">
    <property type="entry name" value="UNCHARACTERIZED PROTEIN YGJP"/>
    <property type="match status" value="1"/>
</dbReference>
<proteinExistence type="predicted"/>
<evidence type="ECO:0000313" key="3">
    <source>
        <dbReference type="Proteomes" id="UP000297866"/>
    </source>
</evidence>
<dbReference type="Proteomes" id="UP000297866">
    <property type="component" value="Unassembled WGS sequence"/>
</dbReference>
<name>A0A4R8UKG3_9MICO</name>
<gene>
    <name evidence="2" type="ORF">E3O23_00585</name>
</gene>
<dbReference type="AlphaFoldDB" id="A0A4R8UKG3"/>
<comment type="caution">
    <text evidence="2">The sequence shown here is derived from an EMBL/GenBank/DDBJ whole genome shotgun (WGS) entry which is preliminary data.</text>
</comment>
<reference evidence="2 3" key="1">
    <citation type="submission" date="2019-03" db="EMBL/GenBank/DDBJ databases">
        <title>Genomics of glacier-inhabiting Cryobacterium strains.</title>
        <authorList>
            <person name="Liu Q."/>
            <person name="Xin Y.-H."/>
        </authorList>
    </citation>
    <scope>NUCLEOTIDE SEQUENCE [LARGE SCALE GENOMIC DNA]</scope>
    <source>
        <strain evidence="2 3">Sr47</strain>
    </source>
</reference>
<feature type="domain" description="YgjP-like metallopeptidase" evidence="1">
    <location>
        <begin position="25"/>
        <end position="234"/>
    </location>
</feature>
<dbReference type="InterPro" id="IPR002725">
    <property type="entry name" value="YgjP-like_metallopeptidase"/>
</dbReference>
<dbReference type="InterPro" id="IPR053136">
    <property type="entry name" value="UTP_pyrophosphatase-like"/>
</dbReference>
<dbReference type="EMBL" id="SOEZ01000006">
    <property type="protein sequence ID" value="TFB56747.1"/>
    <property type="molecule type" value="Genomic_DNA"/>
</dbReference>
<sequence length="237" mass="27955">MTAVHQVMFGGIKIEFQLERRDRVTLEISVLPDGRVLVVAPELASLDEVSARVRKRARWVQSQQRYFAQFAPRTPVRRYIPGETHLYLGRQYRLRLQPGEQGKVRMLRGFIQVEGVEFDDSVSVERLVTAWYRERAKVQLPRRLEINYARFAEPDRFRPIEVRLHRMSSRWGSMSPSGRLLLNPELVRAPVDAIDYVITHELCHLAVPNHSRQFYDLQRQVMPDWEQRKLRLERALA</sequence>
<dbReference type="RefSeq" id="WP_134486758.1">
    <property type="nucleotide sequence ID" value="NZ_SOEZ01000006.1"/>
</dbReference>
<evidence type="ECO:0000313" key="2">
    <source>
        <dbReference type="EMBL" id="TFB56747.1"/>
    </source>
</evidence>
<dbReference type="PANTHER" id="PTHR30399:SF1">
    <property type="entry name" value="UTP PYROPHOSPHATASE"/>
    <property type="match status" value="1"/>
</dbReference>
<accession>A0A4R8UKG3</accession>
<protein>
    <submittedName>
        <fullName evidence="2">M48 family peptidase</fullName>
    </submittedName>
</protein>
<dbReference type="OrthoDB" id="9811177at2"/>
<organism evidence="2 3">
    <name type="scientific">Cryobacterium tagatosivorans</name>
    <dbReference type="NCBI Taxonomy" id="1259199"/>
    <lineage>
        <taxon>Bacteria</taxon>
        <taxon>Bacillati</taxon>
        <taxon>Actinomycetota</taxon>
        <taxon>Actinomycetes</taxon>
        <taxon>Micrococcales</taxon>
        <taxon>Microbacteriaceae</taxon>
        <taxon>Cryobacterium</taxon>
    </lineage>
</organism>
<dbReference type="Pfam" id="PF01863">
    <property type="entry name" value="YgjP-like"/>
    <property type="match status" value="1"/>
</dbReference>